<dbReference type="GO" id="GO:0046872">
    <property type="term" value="F:metal ion binding"/>
    <property type="evidence" value="ECO:0007669"/>
    <property type="project" value="UniProtKB-KW"/>
</dbReference>
<evidence type="ECO:0000259" key="3">
    <source>
        <dbReference type="PROSITE" id="PS51677"/>
    </source>
</evidence>
<gene>
    <name evidence="4" type="ORF">SYNPS1DRAFT_2839</name>
</gene>
<feature type="non-terminal residue" evidence="4">
    <location>
        <position position="1"/>
    </location>
</feature>
<dbReference type="GO" id="GO:0004099">
    <property type="term" value="F:chitin deacetylase activity"/>
    <property type="evidence" value="ECO:0007669"/>
    <property type="project" value="UniProtKB-ARBA"/>
</dbReference>
<dbReference type="InterPro" id="IPR011330">
    <property type="entry name" value="Glyco_hydro/deAcase_b/a-brl"/>
</dbReference>
<name>A0A4P9Z301_9FUNG</name>
<dbReference type="Pfam" id="PF01522">
    <property type="entry name" value="Polysacc_deac_1"/>
    <property type="match status" value="1"/>
</dbReference>
<dbReference type="InterPro" id="IPR002509">
    <property type="entry name" value="NODB_dom"/>
</dbReference>
<proteinExistence type="predicted"/>
<protein>
    <recommendedName>
        <fullName evidence="3">NodB homology domain-containing protein</fullName>
    </recommendedName>
</protein>
<dbReference type="Gene3D" id="3.20.20.370">
    <property type="entry name" value="Glycoside hydrolase/deacetylase"/>
    <property type="match status" value="1"/>
</dbReference>
<dbReference type="GO" id="GO:0009272">
    <property type="term" value="P:fungal-type cell wall biogenesis"/>
    <property type="evidence" value="ECO:0007669"/>
    <property type="project" value="UniProtKB-ARBA"/>
</dbReference>
<dbReference type="EMBL" id="KZ989587">
    <property type="protein sequence ID" value="RKP25870.1"/>
    <property type="molecule type" value="Genomic_DNA"/>
</dbReference>
<sequence length="205" mass="23113">FTSCTKPGYVALTFDDGPSPYTPLLLDELERENVLATFFVLGDQLSNAQLGQHTKRALEKGHQIASHTMKHLHLPTLSDAALRAEVQHAEESINRTIGQVPNYIRPPFGELNENNTRVLNDMGYVIVDWNVDSNDWRYTAQPRLHHLAFDYVVGNITRAATNSGFIVLQHDIHLFSVRLVPEIIRRIKARGLKFTTVADCIGMPK</sequence>
<keyword evidence="1" id="KW-0479">Metal-binding</keyword>
<dbReference type="GO" id="GO:0016020">
    <property type="term" value="C:membrane"/>
    <property type="evidence" value="ECO:0007669"/>
    <property type="project" value="TreeGrafter"/>
</dbReference>
<organism evidence="4 5">
    <name type="scientific">Syncephalis pseudoplumigaleata</name>
    <dbReference type="NCBI Taxonomy" id="1712513"/>
    <lineage>
        <taxon>Eukaryota</taxon>
        <taxon>Fungi</taxon>
        <taxon>Fungi incertae sedis</taxon>
        <taxon>Zoopagomycota</taxon>
        <taxon>Zoopagomycotina</taxon>
        <taxon>Zoopagomycetes</taxon>
        <taxon>Zoopagales</taxon>
        <taxon>Piptocephalidaceae</taxon>
        <taxon>Syncephalis</taxon>
    </lineage>
</organism>
<feature type="domain" description="NodB homology" evidence="3">
    <location>
        <begin position="8"/>
        <end position="195"/>
    </location>
</feature>
<accession>A0A4P9Z301</accession>
<evidence type="ECO:0000256" key="1">
    <source>
        <dbReference type="ARBA" id="ARBA00022723"/>
    </source>
</evidence>
<dbReference type="SUPFAM" id="SSF88713">
    <property type="entry name" value="Glycoside hydrolase/deacetylase"/>
    <property type="match status" value="1"/>
</dbReference>
<evidence type="ECO:0000256" key="2">
    <source>
        <dbReference type="ARBA" id="ARBA00022801"/>
    </source>
</evidence>
<dbReference type="InterPro" id="IPR050248">
    <property type="entry name" value="Polysacc_deacetylase_ArnD"/>
</dbReference>
<dbReference type="OrthoDB" id="407355at2759"/>
<keyword evidence="2" id="KW-0378">Hydrolase</keyword>
<dbReference type="PROSITE" id="PS51677">
    <property type="entry name" value="NODB"/>
    <property type="match status" value="1"/>
</dbReference>
<dbReference type="PANTHER" id="PTHR10587:SF133">
    <property type="entry name" value="CHITIN DEACETYLASE 1-RELATED"/>
    <property type="match status" value="1"/>
</dbReference>
<feature type="non-terminal residue" evidence="4">
    <location>
        <position position="205"/>
    </location>
</feature>
<dbReference type="PANTHER" id="PTHR10587">
    <property type="entry name" value="GLYCOSYL TRANSFERASE-RELATED"/>
    <property type="match status" value="1"/>
</dbReference>
<dbReference type="GO" id="GO:0005975">
    <property type="term" value="P:carbohydrate metabolic process"/>
    <property type="evidence" value="ECO:0007669"/>
    <property type="project" value="InterPro"/>
</dbReference>
<reference evidence="5" key="1">
    <citation type="journal article" date="2018" name="Nat. Microbiol.">
        <title>Leveraging single-cell genomics to expand the fungal tree of life.</title>
        <authorList>
            <person name="Ahrendt S.R."/>
            <person name="Quandt C.A."/>
            <person name="Ciobanu D."/>
            <person name="Clum A."/>
            <person name="Salamov A."/>
            <person name="Andreopoulos B."/>
            <person name="Cheng J.F."/>
            <person name="Woyke T."/>
            <person name="Pelin A."/>
            <person name="Henrissat B."/>
            <person name="Reynolds N.K."/>
            <person name="Benny G.L."/>
            <person name="Smith M.E."/>
            <person name="James T.Y."/>
            <person name="Grigoriev I.V."/>
        </authorList>
    </citation>
    <scope>NUCLEOTIDE SEQUENCE [LARGE SCALE GENOMIC DNA]</scope>
    <source>
        <strain evidence="5">Benny S71-1</strain>
    </source>
</reference>
<evidence type="ECO:0000313" key="5">
    <source>
        <dbReference type="Proteomes" id="UP000278143"/>
    </source>
</evidence>
<dbReference type="Proteomes" id="UP000278143">
    <property type="component" value="Unassembled WGS sequence"/>
</dbReference>
<keyword evidence="5" id="KW-1185">Reference proteome</keyword>
<evidence type="ECO:0000313" key="4">
    <source>
        <dbReference type="EMBL" id="RKP25870.1"/>
    </source>
</evidence>
<dbReference type="AlphaFoldDB" id="A0A4P9Z301"/>